<dbReference type="EMBL" id="JALJAT010000003">
    <property type="protein sequence ID" value="KAK4471441.1"/>
    <property type="molecule type" value="Genomic_DNA"/>
</dbReference>
<sequence length="261" mass="28602">MYVVLLKSAGDNTTNINDDPYVQVLTKSGFSVNLLETLDFEYNTSNLVEYKNWRNNHSCIIFSSPRAVISYVKAGLTGNENDLCFVVGPSTELQAKKAGFSPKGADSGDAEKLADFILKHYSSKLDKPIFFPSGQVHLDTLPKVLEDAGICLTFFIYETGKKVNTVIAYSSVENTQLHEKLRLNLCEGNPVPDCLVYFSPSGVSLTEKILITEIKPHRPNIKLVAMGRATASRLKELGLTISAVASSPKPESLLAAVQKLK</sequence>
<feature type="domain" description="Tetrapyrrole biosynthesis uroporphyrinogen III synthase" evidence="1">
    <location>
        <begin position="20"/>
        <end position="254"/>
    </location>
</feature>
<dbReference type="Gene3D" id="3.40.50.10090">
    <property type="match status" value="2"/>
</dbReference>
<evidence type="ECO:0000313" key="2">
    <source>
        <dbReference type="EMBL" id="KAK4471441.1"/>
    </source>
</evidence>
<proteinExistence type="predicted"/>
<dbReference type="PANTHER" id="PTHR12390:SF0">
    <property type="entry name" value="UROPORPHYRINOGEN-III SYNTHASE"/>
    <property type="match status" value="1"/>
</dbReference>
<organism evidence="2 3">
    <name type="scientific">Schistosoma mekongi</name>
    <name type="common">Parasitic worm</name>
    <dbReference type="NCBI Taxonomy" id="38744"/>
    <lineage>
        <taxon>Eukaryota</taxon>
        <taxon>Metazoa</taxon>
        <taxon>Spiralia</taxon>
        <taxon>Lophotrochozoa</taxon>
        <taxon>Platyhelminthes</taxon>
        <taxon>Trematoda</taxon>
        <taxon>Digenea</taxon>
        <taxon>Strigeidida</taxon>
        <taxon>Schistosomatoidea</taxon>
        <taxon>Schistosomatidae</taxon>
        <taxon>Schistosoma</taxon>
    </lineage>
</organism>
<evidence type="ECO:0000313" key="3">
    <source>
        <dbReference type="Proteomes" id="UP001292079"/>
    </source>
</evidence>
<reference evidence="2" key="2">
    <citation type="journal article" date="2023" name="Infect Dis Poverty">
        <title>Chromosome-scale genome of the human blood fluke Schistosoma mekongi and its implications for public health.</title>
        <authorList>
            <person name="Zhou M."/>
            <person name="Xu L."/>
            <person name="Xu D."/>
            <person name="Chen W."/>
            <person name="Khan J."/>
            <person name="Hu Y."/>
            <person name="Huang H."/>
            <person name="Wei H."/>
            <person name="Zhang Y."/>
            <person name="Chusongsang P."/>
            <person name="Tanasarnprasert K."/>
            <person name="Hu X."/>
            <person name="Limpanont Y."/>
            <person name="Lv Z."/>
        </authorList>
    </citation>
    <scope>NUCLEOTIDE SEQUENCE</scope>
    <source>
        <strain evidence="2">LV_2022a</strain>
    </source>
</reference>
<dbReference type="InterPro" id="IPR036108">
    <property type="entry name" value="4pyrrol_syn_uPrphyn_synt_sf"/>
</dbReference>
<reference evidence="2" key="1">
    <citation type="submission" date="2022-04" db="EMBL/GenBank/DDBJ databases">
        <authorList>
            <person name="Xu L."/>
            <person name="Lv Z."/>
        </authorList>
    </citation>
    <scope>NUCLEOTIDE SEQUENCE</scope>
    <source>
        <strain evidence="2">LV_2022a</strain>
    </source>
</reference>
<dbReference type="Proteomes" id="UP001292079">
    <property type="component" value="Unassembled WGS sequence"/>
</dbReference>
<dbReference type="GO" id="GO:0004852">
    <property type="term" value="F:uroporphyrinogen-III synthase activity"/>
    <property type="evidence" value="ECO:0007669"/>
    <property type="project" value="InterPro"/>
</dbReference>
<keyword evidence="3" id="KW-1185">Reference proteome</keyword>
<dbReference type="InterPro" id="IPR039793">
    <property type="entry name" value="UROS/Hem4"/>
</dbReference>
<dbReference type="Pfam" id="PF02602">
    <property type="entry name" value="HEM4"/>
    <property type="match status" value="1"/>
</dbReference>
<dbReference type="PANTHER" id="PTHR12390">
    <property type="entry name" value="UROPORPHYRINOGEN III SYNTHASE"/>
    <property type="match status" value="1"/>
</dbReference>
<dbReference type="GO" id="GO:0006780">
    <property type="term" value="P:uroporphyrinogen III biosynthetic process"/>
    <property type="evidence" value="ECO:0007669"/>
    <property type="project" value="InterPro"/>
</dbReference>
<comment type="caution">
    <text evidence="2">The sequence shown here is derived from an EMBL/GenBank/DDBJ whole genome shotgun (WGS) entry which is preliminary data.</text>
</comment>
<accession>A0AAE1ZBY0</accession>
<dbReference type="CDD" id="cd06578">
    <property type="entry name" value="HemD"/>
    <property type="match status" value="1"/>
</dbReference>
<dbReference type="InterPro" id="IPR003754">
    <property type="entry name" value="4pyrrol_synth_uPrphyn_synth"/>
</dbReference>
<protein>
    <recommendedName>
        <fullName evidence="1">Tetrapyrrole biosynthesis uroporphyrinogen III synthase domain-containing protein</fullName>
    </recommendedName>
</protein>
<evidence type="ECO:0000259" key="1">
    <source>
        <dbReference type="Pfam" id="PF02602"/>
    </source>
</evidence>
<gene>
    <name evidence="2" type="ORF">MN116_004869</name>
</gene>
<dbReference type="GO" id="GO:0005829">
    <property type="term" value="C:cytosol"/>
    <property type="evidence" value="ECO:0007669"/>
    <property type="project" value="TreeGrafter"/>
</dbReference>
<dbReference type="AlphaFoldDB" id="A0AAE1ZBY0"/>
<name>A0AAE1ZBY0_SCHME</name>
<dbReference type="SUPFAM" id="SSF69618">
    <property type="entry name" value="HemD-like"/>
    <property type="match status" value="1"/>
</dbReference>